<sequence length="84" mass="9624">MYDMQSALCSMYNKVPAALRPYLATPILNKSLQEVKLFSNLNGRGSSLCLLFLQWMDITINRFIVKIPGPDIELFVFVVLWKTP</sequence>
<protein>
    <submittedName>
        <fullName evidence="1">Uncharacterized protein</fullName>
    </submittedName>
</protein>
<dbReference type="AlphaFoldDB" id="A0AAV4SZV2"/>
<dbReference type="Proteomes" id="UP001054945">
    <property type="component" value="Unassembled WGS sequence"/>
</dbReference>
<organism evidence="1 2">
    <name type="scientific">Caerostris extrusa</name>
    <name type="common">Bark spider</name>
    <name type="synonym">Caerostris bankana</name>
    <dbReference type="NCBI Taxonomy" id="172846"/>
    <lineage>
        <taxon>Eukaryota</taxon>
        <taxon>Metazoa</taxon>
        <taxon>Ecdysozoa</taxon>
        <taxon>Arthropoda</taxon>
        <taxon>Chelicerata</taxon>
        <taxon>Arachnida</taxon>
        <taxon>Araneae</taxon>
        <taxon>Araneomorphae</taxon>
        <taxon>Entelegynae</taxon>
        <taxon>Araneoidea</taxon>
        <taxon>Araneidae</taxon>
        <taxon>Caerostris</taxon>
    </lineage>
</organism>
<keyword evidence="2" id="KW-1185">Reference proteome</keyword>
<accession>A0AAV4SZV2</accession>
<proteinExistence type="predicted"/>
<name>A0AAV4SZV2_CAEEX</name>
<evidence type="ECO:0000313" key="1">
    <source>
        <dbReference type="EMBL" id="GIY37143.1"/>
    </source>
</evidence>
<gene>
    <name evidence="1" type="ORF">CEXT_460721</name>
</gene>
<reference evidence="1 2" key="1">
    <citation type="submission" date="2021-06" db="EMBL/GenBank/DDBJ databases">
        <title>Caerostris extrusa draft genome.</title>
        <authorList>
            <person name="Kono N."/>
            <person name="Arakawa K."/>
        </authorList>
    </citation>
    <scope>NUCLEOTIDE SEQUENCE [LARGE SCALE GENOMIC DNA]</scope>
</reference>
<comment type="caution">
    <text evidence="1">The sequence shown here is derived from an EMBL/GenBank/DDBJ whole genome shotgun (WGS) entry which is preliminary data.</text>
</comment>
<dbReference type="EMBL" id="BPLR01010127">
    <property type="protein sequence ID" value="GIY37143.1"/>
    <property type="molecule type" value="Genomic_DNA"/>
</dbReference>
<evidence type="ECO:0000313" key="2">
    <source>
        <dbReference type="Proteomes" id="UP001054945"/>
    </source>
</evidence>